<gene>
    <name evidence="2" type="ORF">A6R68_11423</name>
</gene>
<feature type="compositionally biased region" description="Basic residues" evidence="1">
    <location>
        <begin position="1"/>
        <end position="10"/>
    </location>
</feature>
<comment type="caution">
    <text evidence="2">The sequence shown here is derived from an EMBL/GenBank/DDBJ whole genome shotgun (WGS) entry which is preliminary data.</text>
</comment>
<dbReference type="AlphaFoldDB" id="A0A1A6FV56"/>
<dbReference type="Proteomes" id="UP000092124">
    <property type="component" value="Unassembled WGS sequence"/>
</dbReference>
<evidence type="ECO:0000313" key="2">
    <source>
        <dbReference type="EMBL" id="OBS57454.1"/>
    </source>
</evidence>
<name>A0A1A6FV56_NEOLE</name>
<evidence type="ECO:0000256" key="1">
    <source>
        <dbReference type="SAM" id="MobiDB-lite"/>
    </source>
</evidence>
<reference evidence="2 3" key="1">
    <citation type="submission" date="2016-06" db="EMBL/GenBank/DDBJ databases">
        <title>The Draft Genome Sequence and Annotation of the Desert Woodrat Neotoma lepida.</title>
        <authorList>
            <person name="Campbell M."/>
            <person name="Oakeson K.F."/>
            <person name="Yandell M."/>
            <person name="Halpert J.R."/>
            <person name="Dearing D."/>
        </authorList>
    </citation>
    <scope>NUCLEOTIDE SEQUENCE [LARGE SCALE GENOMIC DNA]</scope>
    <source>
        <strain evidence="2">417</strain>
        <tissue evidence="2">Liver</tissue>
    </source>
</reference>
<feature type="compositionally biased region" description="Basic and acidic residues" evidence="1">
    <location>
        <begin position="14"/>
        <end position="25"/>
    </location>
</feature>
<protein>
    <submittedName>
        <fullName evidence="2">Uncharacterized protein</fullName>
    </submittedName>
</protein>
<feature type="region of interest" description="Disordered" evidence="1">
    <location>
        <begin position="1"/>
        <end position="61"/>
    </location>
</feature>
<sequence length="61" mass="6429">MAPLRRKLKAKAASGDKADNRKKLAEAGGPRAACAGDHPSQRGSFEGTLLSPDNSHADLWT</sequence>
<keyword evidence="3" id="KW-1185">Reference proteome</keyword>
<feature type="non-terminal residue" evidence="2">
    <location>
        <position position="61"/>
    </location>
</feature>
<dbReference type="EMBL" id="LZPO01117091">
    <property type="protein sequence ID" value="OBS57454.1"/>
    <property type="molecule type" value="Genomic_DNA"/>
</dbReference>
<proteinExistence type="predicted"/>
<organism evidence="2 3">
    <name type="scientific">Neotoma lepida</name>
    <name type="common">Desert woodrat</name>
    <dbReference type="NCBI Taxonomy" id="56216"/>
    <lineage>
        <taxon>Eukaryota</taxon>
        <taxon>Metazoa</taxon>
        <taxon>Chordata</taxon>
        <taxon>Craniata</taxon>
        <taxon>Vertebrata</taxon>
        <taxon>Euteleostomi</taxon>
        <taxon>Mammalia</taxon>
        <taxon>Eutheria</taxon>
        <taxon>Euarchontoglires</taxon>
        <taxon>Glires</taxon>
        <taxon>Rodentia</taxon>
        <taxon>Myomorpha</taxon>
        <taxon>Muroidea</taxon>
        <taxon>Cricetidae</taxon>
        <taxon>Neotominae</taxon>
        <taxon>Neotoma</taxon>
    </lineage>
</organism>
<evidence type="ECO:0000313" key="3">
    <source>
        <dbReference type="Proteomes" id="UP000092124"/>
    </source>
</evidence>
<accession>A0A1A6FV56</accession>